<dbReference type="InterPro" id="IPR001584">
    <property type="entry name" value="Integrase_cat-core"/>
</dbReference>
<evidence type="ECO:0000313" key="4">
    <source>
        <dbReference type="Proteomes" id="UP001165413"/>
    </source>
</evidence>
<accession>A0AA42BQR1</accession>
<dbReference type="GO" id="GO:0003676">
    <property type="term" value="F:nucleic acid binding"/>
    <property type="evidence" value="ECO:0007669"/>
    <property type="project" value="InterPro"/>
</dbReference>
<dbReference type="NCBIfam" id="NF033516">
    <property type="entry name" value="transpos_IS3"/>
    <property type="match status" value="1"/>
</dbReference>
<dbReference type="EMBL" id="JANATA010000046">
    <property type="protein sequence ID" value="MCP3429776.1"/>
    <property type="molecule type" value="Genomic_DNA"/>
</dbReference>
<dbReference type="PANTHER" id="PTHR46889">
    <property type="entry name" value="TRANSPOSASE INSF FOR INSERTION SEQUENCE IS3B-RELATED"/>
    <property type="match status" value="1"/>
</dbReference>
<dbReference type="Gene3D" id="3.30.420.10">
    <property type="entry name" value="Ribonuclease H-like superfamily/Ribonuclease H"/>
    <property type="match status" value="1"/>
</dbReference>
<reference evidence="3" key="1">
    <citation type="submission" date="2022-07" db="EMBL/GenBank/DDBJ databases">
        <title>Characterization of the Novel Bacterium Alteromonas immobilis LMIT006 and Alteromonas gregis LMIT007.</title>
        <authorList>
            <person name="Lin X."/>
        </authorList>
    </citation>
    <scope>NUCLEOTIDE SEQUENCE</scope>
    <source>
        <strain evidence="3">LMIT007</strain>
    </source>
</reference>
<dbReference type="SUPFAM" id="SSF53098">
    <property type="entry name" value="Ribonuclease H-like"/>
    <property type="match status" value="1"/>
</dbReference>
<feature type="domain" description="Integrase catalytic" evidence="2">
    <location>
        <begin position="299"/>
        <end position="465"/>
    </location>
</feature>
<dbReference type="GO" id="GO:0015074">
    <property type="term" value="P:DNA integration"/>
    <property type="evidence" value="ECO:0007669"/>
    <property type="project" value="InterPro"/>
</dbReference>
<dbReference type="PANTHER" id="PTHR46889:SF4">
    <property type="entry name" value="TRANSPOSASE INSO FOR INSERTION SEQUENCE ELEMENT IS911B-RELATED"/>
    <property type="match status" value="1"/>
</dbReference>
<name>A0AA42BQR1_9ALTE</name>
<proteinExistence type="predicted"/>
<keyword evidence="4" id="KW-1185">Reference proteome</keyword>
<dbReference type="AlphaFoldDB" id="A0AA42BQR1"/>
<feature type="coiled-coil region" evidence="1">
    <location>
        <begin position="114"/>
        <end position="148"/>
    </location>
</feature>
<dbReference type="InterPro" id="IPR012337">
    <property type="entry name" value="RNaseH-like_sf"/>
</dbReference>
<keyword evidence="1" id="KW-0175">Coiled coil</keyword>
<comment type="caution">
    <text evidence="3">The sequence shown here is derived from an EMBL/GenBank/DDBJ whole genome shotgun (WGS) entry which is preliminary data.</text>
</comment>
<dbReference type="SUPFAM" id="SSF46689">
    <property type="entry name" value="Homeodomain-like"/>
    <property type="match status" value="1"/>
</dbReference>
<evidence type="ECO:0000313" key="3">
    <source>
        <dbReference type="EMBL" id="MCP3429776.1"/>
    </source>
</evidence>
<protein>
    <submittedName>
        <fullName evidence="3">IS3 family transposase</fullName>
    </submittedName>
</protein>
<dbReference type="InterPro" id="IPR009057">
    <property type="entry name" value="Homeodomain-like_sf"/>
</dbReference>
<gene>
    <name evidence="3" type="ORF">NLF92_12610</name>
</gene>
<dbReference type="RefSeq" id="WP_254102533.1">
    <property type="nucleotide sequence ID" value="NZ_JANATA010000046.1"/>
</dbReference>
<evidence type="ECO:0000259" key="2">
    <source>
        <dbReference type="PROSITE" id="PS50994"/>
    </source>
</evidence>
<dbReference type="Pfam" id="PF00665">
    <property type="entry name" value="rve"/>
    <property type="match status" value="1"/>
</dbReference>
<dbReference type="InterPro" id="IPR050900">
    <property type="entry name" value="Transposase_IS3/IS150/IS904"/>
</dbReference>
<dbReference type="Proteomes" id="UP001165413">
    <property type="component" value="Unassembled WGS sequence"/>
</dbReference>
<evidence type="ECO:0000256" key="1">
    <source>
        <dbReference type="SAM" id="Coils"/>
    </source>
</evidence>
<organism evidence="3 4">
    <name type="scientific">Opacimonas viscosa</name>
    <dbReference type="NCBI Taxonomy" id="2961944"/>
    <lineage>
        <taxon>Bacteria</taxon>
        <taxon>Pseudomonadati</taxon>
        <taxon>Pseudomonadota</taxon>
        <taxon>Gammaproteobacteria</taxon>
        <taxon>Alteromonadales</taxon>
        <taxon>Alteromonadaceae</taxon>
        <taxon>Opacimonas</taxon>
    </lineage>
</organism>
<sequence length="515" mass="58331">MQHYSSERKESALKKMRPPSNISITKLSLDMGISQATLYYWRKQAKDKGQVMPGNGKNAEQWSSANKFAAVLETATLNEAELALYCRKKGLFVEQIAAWKNACLDANANVSEHKKVFQAAAKKDKQQINALEKELRRKDKALAETAALLVLRKKAGCDLGGSRGRMILDADRLQAVILIDEAVLSGAAKYKACAELGITIRTYQRWMSAGVIKSDGRPDSVRPIPKNKLTAGERKRLVDTMNSEAYKSLPASQMVPSLADEGIYLASESTCYRVLHEEKLQHRRGRGQSNDKKVATTHSANGPNQLWSWDITWLPGPAKGFHFYLYLILDVFSRKIVGWEIHDEESAAHAATLIRRTHLREDIRDNPLILHSDNGSPMKGASMLETLYQLGVATSFSRPRVSNDNAYSESIFKTCKYRPDYPYKGFFNIAEARDWVLKFTHWYNVNHKHSGLKFVTPHQRHAGLAKDVLAKRKDVYQQAKLRNPERWSGQTRNWELVDKVHLNPARDRIEIEGVK</sequence>
<dbReference type="InterPro" id="IPR036397">
    <property type="entry name" value="RNaseH_sf"/>
</dbReference>
<dbReference type="PROSITE" id="PS50994">
    <property type="entry name" value="INTEGRASE"/>
    <property type="match status" value="1"/>
</dbReference>
<dbReference type="InterPro" id="IPR048020">
    <property type="entry name" value="Transpos_IS3"/>
</dbReference>